<evidence type="ECO:0000256" key="1">
    <source>
        <dbReference type="SAM" id="MobiDB-lite"/>
    </source>
</evidence>
<protein>
    <submittedName>
        <fullName evidence="2">Uncharacterized protein</fullName>
    </submittedName>
</protein>
<organism evidence="2 3">
    <name type="scientific">Streptomyces nanshensis</name>
    <dbReference type="NCBI Taxonomy" id="518642"/>
    <lineage>
        <taxon>Bacteria</taxon>
        <taxon>Bacillati</taxon>
        <taxon>Actinomycetota</taxon>
        <taxon>Actinomycetes</taxon>
        <taxon>Kitasatosporales</taxon>
        <taxon>Streptomycetaceae</taxon>
        <taxon>Streptomyces</taxon>
    </lineage>
</organism>
<sequence>MRRPVGRWSSPRSSCQAASKESRASWPPRLRWNQGCQPAWAGKEVPYVSTARPRVSPSSVSSKVWVTRPSYGQGSARS</sequence>
<evidence type="ECO:0000313" key="3">
    <source>
        <dbReference type="Proteomes" id="UP000175971"/>
    </source>
</evidence>
<name>A0A1E7LIX9_9ACTN</name>
<dbReference type="EMBL" id="LJGZ01000105">
    <property type="protein sequence ID" value="OEV16114.1"/>
    <property type="molecule type" value="Genomic_DNA"/>
</dbReference>
<dbReference type="Proteomes" id="UP000175971">
    <property type="component" value="Unassembled WGS sequence"/>
</dbReference>
<reference evidence="2 3" key="1">
    <citation type="journal article" date="2016" name="Front. Microbiol.">
        <title>Comparative Genomics Analysis of Streptomyces Species Reveals Their Adaptation to the Marine Environment and Their Diversity at the Genomic Level.</title>
        <authorList>
            <person name="Tian X."/>
            <person name="Zhang Z."/>
            <person name="Yang T."/>
            <person name="Chen M."/>
            <person name="Li J."/>
            <person name="Chen F."/>
            <person name="Yang J."/>
            <person name="Li W."/>
            <person name="Zhang B."/>
            <person name="Zhang Z."/>
            <person name="Wu J."/>
            <person name="Zhang C."/>
            <person name="Long L."/>
            <person name="Xiao J."/>
        </authorList>
    </citation>
    <scope>NUCLEOTIDE SEQUENCE [LARGE SCALE GENOMIC DNA]</scope>
    <source>
        <strain evidence="2 3">SCSIO M10372</strain>
    </source>
</reference>
<gene>
    <name evidence="2" type="ORF">AN221_35630</name>
</gene>
<evidence type="ECO:0000313" key="2">
    <source>
        <dbReference type="EMBL" id="OEV16114.1"/>
    </source>
</evidence>
<feature type="region of interest" description="Disordered" evidence="1">
    <location>
        <begin position="1"/>
        <end position="30"/>
    </location>
</feature>
<dbReference type="AlphaFoldDB" id="A0A1E7LIX9"/>
<proteinExistence type="predicted"/>
<accession>A0A1E7LIX9</accession>
<keyword evidence="3" id="KW-1185">Reference proteome</keyword>
<comment type="caution">
    <text evidence="2">The sequence shown here is derived from an EMBL/GenBank/DDBJ whole genome shotgun (WGS) entry which is preliminary data.</text>
</comment>
<feature type="region of interest" description="Disordered" evidence="1">
    <location>
        <begin position="51"/>
        <end position="78"/>
    </location>
</feature>
<feature type="compositionally biased region" description="Polar residues" evidence="1">
    <location>
        <begin position="10"/>
        <end position="19"/>
    </location>
</feature>
<feature type="compositionally biased region" description="Low complexity" evidence="1">
    <location>
        <begin position="52"/>
        <end position="62"/>
    </location>
</feature>